<dbReference type="Gramene" id="KFK22436">
    <property type="protein sequence ID" value="KFK22436"/>
    <property type="gene ID" value="AALP_AAs71113U000100"/>
</dbReference>
<evidence type="ECO:0000313" key="2">
    <source>
        <dbReference type="Proteomes" id="UP000029120"/>
    </source>
</evidence>
<proteinExistence type="predicted"/>
<dbReference type="EMBL" id="KL989231">
    <property type="protein sequence ID" value="KFK22436.1"/>
    <property type="molecule type" value="Genomic_DNA"/>
</dbReference>
<keyword evidence="2" id="KW-1185">Reference proteome</keyword>
<dbReference type="AlphaFoldDB" id="A0A087FXT4"/>
<dbReference type="Proteomes" id="UP000029120">
    <property type="component" value="Unassembled WGS sequence"/>
</dbReference>
<name>A0A087FXT4_ARAAL</name>
<protein>
    <submittedName>
        <fullName evidence="1">Uncharacterized protein</fullName>
    </submittedName>
</protein>
<reference evidence="2" key="1">
    <citation type="journal article" date="2015" name="Nat. Plants">
        <title>Genome expansion of Arabis alpina linked with retrotransposition and reduced symmetric DNA methylation.</title>
        <authorList>
            <person name="Willing E.M."/>
            <person name="Rawat V."/>
            <person name="Mandakova T."/>
            <person name="Maumus F."/>
            <person name="James G.V."/>
            <person name="Nordstroem K.J."/>
            <person name="Becker C."/>
            <person name="Warthmann N."/>
            <person name="Chica C."/>
            <person name="Szarzynska B."/>
            <person name="Zytnicki M."/>
            <person name="Albani M.C."/>
            <person name="Kiefer C."/>
            <person name="Bergonzi S."/>
            <person name="Castaings L."/>
            <person name="Mateos J.L."/>
            <person name="Berns M.C."/>
            <person name="Bujdoso N."/>
            <person name="Piofczyk T."/>
            <person name="de Lorenzo L."/>
            <person name="Barrero-Sicilia C."/>
            <person name="Mateos I."/>
            <person name="Piednoel M."/>
            <person name="Hagmann J."/>
            <person name="Chen-Min-Tao R."/>
            <person name="Iglesias-Fernandez R."/>
            <person name="Schuster S.C."/>
            <person name="Alonso-Blanco C."/>
            <person name="Roudier F."/>
            <person name="Carbonero P."/>
            <person name="Paz-Ares J."/>
            <person name="Davis S.J."/>
            <person name="Pecinka A."/>
            <person name="Quesneville H."/>
            <person name="Colot V."/>
            <person name="Lysak M.A."/>
            <person name="Weigel D."/>
            <person name="Coupland G."/>
            <person name="Schneeberger K."/>
        </authorList>
    </citation>
    <scope>NUCLEOTIDE SEQUENCE [LARGE SCALE GENOMIC DNA]</scope>
    <source>
        <strain evidence="2">cv. Pajares</strain>
    </source>
</reference>
<organism evidence="1 2">
    <name type="scientific">Arabis alpina</name>
    <name type="common">Alpine rock-cress</name>
    <dbReference type="NCBI Taxonomy" id="50452"/>
    <lineage>
        <taxon>Eukaryota</taxon>
        <taxon>Viridiplantae</taxon>
        <taxon>Streptophyta</taxon>
        <taxon>Embryophyta</taxon>
        <taxon>Tracheophyta</taxon>
        <taxon>Spermatophyta</taxon>
        <taxon>Magnoliopsida</taxon>
        <taxon>eudicotyledons</taxon>
        <taxon>Gunneridae</taxon>
        <taxon>Pentapetalae</taxon>
        <taxon>rosids</taxon>
        <taxon>malvids</taxon>
        <taxon>Brassicales</taxon>
        <taxon>Brassicaceae</taxon>
        <taxon>Arabideae</taxon>
        <taxon>Arabis</taxon>
    </lineage>
</organism>
<gene>
    <name evidence="1" type="ORF">AALP_AAs71113U000100</name>
</gene>
<evidence type="ECO:0000313" key="1">
    <source>
        <dbReference type="EMBL" id="KFK22436.1"/>
    </source>
</evidence>
<sequence length="55" mass="6183">MSPCLVVLDFSLSSHKWSSRKTGVYSLHGFTSFASGLHTNVPPHEYSPRGHRRKV</sequence>
<accession>A0A087FXT4</accession>